<protein>
    <submittedName>
        <fullName evidence="3">Uncharacterized protein</fullName>
    </submittedName>
</protein>
<gene>
    <name evidence="3" type="ORF">MFLAVUS_002172</name>
</gene>
<comment type="similarity">
    <text evidence="1">Belongs to the SIKE family.</text>
</comment>
<comment type="caution">
    <text evidence="3">The sequence shown here is derived from an EMBL/GenBank/DDBJ whole genome shotgun (WGS) entry which is preliminary data.</text>
</comment>
<dbReference type="Pfam" id="PF05769">
    <property type="entry name" value="SIKE"/>
    <property type="match status" value="1"/>
</dbReference>
<name>A0ABP9YPI3_9FUNG</name>
<evidence type="ECO:0000256" key="1">
    <source>
        <dbReference type="ARBA" id="ARBA00005537"/>
    </source>
</evidence>
<reference evidence="3 4" key="1">
    <citation type="submission" date="2024-04" db="EMBL/GenBank/DDBJ databases">
        <title>genome sequences of Mucor flavus KT1a and Helicostylum pulchrum KT1b strains isolated from the surface of a dry-aged beef.</title>
        <authorList>
            <person name="Toyotome T."/>
            <person name="Hosono M."/>
            <person name="Torimaru M."/>
            <person name="Fukuda K."/>
            <person name="Mikami N."/>
        </authorList>
    </citation>
    <scope>NUCLEOTIDE SEQUENCE [LARGE SCALE GENOMIC DNA]</scope>
    <source>
        <strain evidence="3 4">KT1a</strain>
    </source>
</reference>
<dbReference type="EMBL" id="BAABUK010000003">
    <property type="protein sequence ID" value="GAA5808776.1"/>
    <property type="molecule type" value="Genomic_DNA"/>
</dbReference>
<dbReference type="PANTHER" id="PTHR39472:SF1">
    <property type="entry name" value="EXPRESSED PROTEIN"/>
    <property type="match status" value="1"/>
</dbReference>
<accession>A0ABP9YPI3</accession>
<keyword evidence="2" id="KW-0175">Coiled coil</keyword>
<evidence type="ECO:0000313" key="3">
    <source>
        <dbReference type="EMBL" id="GAA5808776.1"/>
    </source>
</evidence>
<sequence length="285" mass="32586">MEDEIIQKIYKLTTELASQQQSNQELATGLTTQITDLKVRAHKTNRVLGQEIYIPYPVPPGQRDEVLENLKEKLEKAFSDQQKTLNINRELEKECSELQMLVKEYESGLETVANKLRAHASASTEGQIRLRREYEALLSAEKGTTTALFMENTMLQTQLLQLSKSLRDAYQDEGIDVHDEEIAQLKQENRDLLELLKVSKLSDPNIPLTETNSPVLKVARKGVVEDIYCTLLLIALFSSTCYWGQGRCWIDLQQNRLFDVRPDSNATFGQGEGWWNWKITLPIGQ</sequence>
<evidence type="ECO:0000313" key="4">
    <source>
        <dbReference type="Proteomes" id="UP001473302"/>
    </source>
</evidence>
<dbReference type="PANTHER" id="PTHR39472">
    <property type="entry name" value="EXPRESSED PROTEIN"/>
    <property type="match status" value="1"/>
</dbReference>
<keyword evidence="4" id="KW-1185">Reference proteome</keyword>
<dbReference type="Proteomes" id="UP001473302">
    <property type="component" value="Unassembled WGS sequence"/>
</dbReference>
<organism evidence="3 4">
    <name type="scientific">Mucor flavus</name>
    <dbReference type="NCBI Taxonomy" id="439312"/>
    <lineage>
        <taxon>Eukaryota</taxon>
        <taxon>Fungi</taxon>
        <taxon>Fungi incertae sedis</taxon>
        <taxon>Mucoromycota</taxon>
        <taxon>Mucoromycotina</taxon>
        <taxon>Mucoromycetes</taxon>
        <taxon>Mucorales</taxon>
        <taxon>Mucorineae</taxon>
        <taxon>Mucoraceae</taxon>
        <taxon>Mucor</taxon>
    </lineage>
</organism>
<proteinExistence type="inferred from homology"/>
<evidence type="ECO:0000256" key="2">
    <source>
        <dbReference type="ARBA" id="ARBA00023054"/>
    </source>
</evidence>
<dbReference type="InterPro" id="IPR008555">
    <property type="entry name" value="SIKE"/>
</dbReference>